<evidence type="ECO:0000313" key="3">
    <source>
        <dbReference type="Proteomes" id="UP001162483"/>
    </source>
</evidence>
<feature type="non-terminal residue" evidence="2">
    <location>
        <position position="56"/>
    </location>
</feature>
<feature type="region of interest" description="Disordered" evidence="1">
    <location>
        <begin position="33"/>
        <end position="56"/>
    </location>
</feature>
<dbReference type="Proteomes" id="UP001162483">
    <property type="component" value="Unassembled WGS sequence"/>
</dbReference>
<proteinExistence type="predicted"/>
<feature type="compositionally biased region" description="Polar residues" evidence="1">
    <location>
        <begin position="46"/>
        <end position="56"/>
    </location>
</feature>
<gene>
    <name evidence="2" type="ORF">SPARVUS_LOCUS4875809</name>
</gene>
<accession>A0ABN9CFB9</accession>
<evidence type="ECO:0000313" key="2">
    <source>
        <dbReference type="EMBL" id="CAI9558366.1"/>
    </source>
</evidence>
<comment type="caution">
    <text evidence="2">The sequence shown here is derived from an EMBL/GenBank/DDBJ whole genome shotgun (WGS) entry which is preliminary data.</text>
</comment>
<organism evidence="2 3">
    <name type="scientific">Staurois parvus</name>
    <dbReference type="NCBI Taxonomy" id="386267"/>
    <lineage>
        <taxon>Eukaryota</taxon>
        <taxon>Metazoa</taxon>
        <taxon>Chordata</taxon>
        <taxon>Craniata</taxon>
        <taxon>Vertebrata</taxon>
        <taxon>Euteleostomi</taxon>
        <taxon>Amphibia</taxon>
        <taxon>Batrachia</taxon>
        <taxon>Anura</taxon>
        <taxon>Neobatrachia</taxon>
        <taxon>Ranoidea</taxon>
        <taxon>Ranidae</taxon>
        <taxon>Staurois</taxon>
    </lineage>
</organism>
<protein>
    <submittedName>
        <fullName evidence="2">Uncharacterized protein</fullName>
    </submittedName>
</protein>
<dbReference type="EMBL" id="CATNWA010009656">
    <property type="protein sequence ID" value="CAI9558366.1"/>
    <property type="molecule type" value="Genomic_DNA"/>
</dbReference>
<keyword evidence="3" id="KW-1185">Reference proteome</keyword>
<reference evidence="2" key="1">
    <citation type="submission" date="2023-05" db="EMBL/GenBank/DDBJ databases">
        <authorList>
            <person name="Stuckert A."/>
        </authorList>
    </citation>
    <scope>NUCLEOTIDE SEQUENCE</scope>
</reference>
<name>A0ABN9CFB9_9NEOB</name>
<sequence length="56" mass="5898">MGPLGNRGSWGPCVLAKTKKTYEKGTRGISWGHLLTPGPRAVTEFPNGQSAPASKC</sequence>
<evidence type="ECO:0000256" key="1">
    <source>
        <dbReference type="SAM" id="MobiDB-lite"/>
    </source>
</evidence>